<dbReference type="EC" id="2.7.7.87" evidence="3"/>
<dbReference type="SUPFAM" id="SSF55821">
    <property type="entry name" value="YrdC/RibB"/>
    <property type="match status" value="1"/>
</dbReference>
<reference evidence="13 14" key="1">
    <citation type="journal article" date="2016" name="Sci. Rep.">
        <title>Metabolic traits of an uncultured archaeal lineage -MSBL1- from brine pools of the Red Sea.</title>
        <authorList>
            <person name="Mwirichia R."/>
            <person name="Alam I."/>
            <person name="Rashid M."/>
            <person name="Vinu M."/>
            <person name="Ba-Alawi W."/>
            <person name="Anthony Kamau A."/>
            <person name="Kamanda Ngugi D."/>
            <person name="Goker M."/>
            <person name="Klenk H.P."/>
            <person name="Bajic V."/>
            <person name="Stingl U."/>
        </authorList>
    </citation>
    <scope>NUCLEOTIDE SEQUENCE [LARGE SCALE GENOMIC DNA]</scope>
    <source>
        <strain evidence="13">SCGC-AAA259I14</strain>
    </source>
</reference>
<evidence type="ECO:0000313" key="13">
    <source>
        <dbReference type="EMBL" id="KXA97327.1"/>
    </source>
</evidence>
<comment type="catalytic activity">
    <reaction evidence="11">
        <text>L-threonine + hydrogencarbonate + ATP = L-threonylcarbamoyladenylate + diphosphate + H2O</text>
        <dbReference type="Rhea" id="RHEA:36407"/>
        <dbReference type="ChEBI" id="CHEBI:15377"/>
        <dbReference type="ChEBI" id="CHEBI:17544"/>
        <dbReference type="ChEBI" id="CHEBI:30616"/>
        <dbReference type="ChEBI" id="CHEBI:33019"/>
        <dbReference type="ChEBI" id="CHEBI:57926"/>
        <dbReference type="ChEBI" id="CHEBI:73682"/>
        <dbReference type="EC" id="2.7.7.87"/>
    </reaction>
</comment>
<comment type="similarity">
    <text evidence="2">Belongs to the SUA5 family.</text>
</comment>
<dbReference type="NCBIfam" id="TIGR00057">
    <property type="entry name" value="L-threonylcarbamoyladenylate synthase"/>
    <property type="match status" value="1"/>
</dbReference>
<dbReference type="GO" id="GO:0005737">
    <property type="term" value="C:cytoplasm"/>
    <property type="evidence" value="ECO:0007669"/>
    <property type="project" value="UniProtKB-SubCell"/>
</dbReference>
<dbReference type="GO" id="GO:0000049">
    <property type="term" value="F:tRNA binding"/>
    <property type="evidence" value="ECO:0007669"/>
    <property type="project" value="TreeGrafter"/>
</dbReference>
<dbReference type="PANTHER" id="PTHR17490">
    <property type="entry name" value="SUA5"/>
    <property type="match status" value="1"/>
</dbReference>
<evidence type="ECO:0000256" key="2">
    <source>
        <dbReference type="ARBA" id="ARBA00007663"/>
    </source>
</evidence>
<evidence type="ECO:0000259" key="12">
    <source>
        <dbReference type="PROSITE" id="PS51163"/>
    </source>
</evidence>
<dbReference type="GO" id="GO:0005524">
    <property type="term" value="F:ATP binding"/>
    <property type="evidence" value="ECO:0007669"/>
    <property type="project" value="UniProtKB-KW"/>
</dbReference>
<dbReference type="PROSITE" id="PS51163">
    <property type="entry name" value="YRDC"/>
    <property type="match status" value="1"/>
</dbReference>
<dbReference type="GO" id="GO:0006450">
    <property type="term" value="P:regulation of translational fidelity"/>
    <property type="evidence" value="ECO:0007669"/>
    <property type="project" value="TreeGrafter"/>
</dbReference>
<keyword evidence="4" id="KW-0963">Cytoplasm</keyword>
<dbReference type="EMBL" id="LHXS01000017">
    <property type="protein sequence ID" value="KXA97327.1"/>
    <property type="molecule type" value="Genomic_DNA"/>
</dbReference>
<comment type="subcellular location">
    <subcellularLocation>
        <location evidence="1">Cytoplasm</location>
    </subcellularLocation>
</comment>
<keyword evidence="7" id="KW-0548">Nucleotidyltransferase</keyword>
<dbReference type="InterPro" id="IPR006070">
    <property type="entry name" value="Sua5-like_dom"/>
</dbReference>
<dbReference type="GO" id="GO:0061710">
    <property type="term" value="F:L-threonylcarbamoyladenylate synthase"/>
    <property type="evidence" value="ECO:0007669"/>
    <property type="project" value="UniProtKB-EC"/>
</dbReference>
<dbReference type="GO" id="GO:0008033">
    <property type="term" value="P:tRNA processing"/>
    <property type="evidence" value="ECO:0007669"/>
    <property type="project" value="UniProtKB-KW"/>
</dbReference>
<dbReference type="GO" id="GO:0003725">
    <property type="term" value="F:double-stranded RNA binding"/>
    <property type="evidence" value="ECO:0007669"/>
    <property type="project" value="InterPro"/>
</dbReference>
<dbReference type="PANTHER" id="PTHR17490:SF16">
    <property type="entry name" value="THREONYLCARBAMOYL-AMP SYNTHASE"/>
    <property type="match status" value="1"/>
</dbReference>
<dbReference type="AlphaFoldDB" id="A0A133UT66"/>
<evidence type="ECO:0000256" key="5">
    <source>
        <dbReference type="ARBA" id="ARBA00022679"/>
    </source>
</evidence>
<organism evidence="13 14">
    <name type="scientific">candidate division MSBL1 archaeon SCGC-AAA259I14</name>
    <dbReference type="NCBI Taxonomy" id="1698268"/>
    <lineage>
        <taxon>Archaea</taxon>
        <taxon>Methanobacteriati</taxon>
        <taxon>Methanobacteriota</taxon>
        <taxon>candidate division MSBL1</taxon>
    </lineage>
</organism>
<comment type="caution">
    <text evidence="13">The sequence shown here is derived from an EMBL/GenBank/DDBJ whole genome shotgun (WGS) entry which is preliminary data.</text>
</comment>
<evidence type="ECO:0000256" key="3">
    <source>
        <dbReference type="ARBA" id="ARBA00012584"/>
    </source>
</evidence>
<evidence type="ECO:0000256" key="7">
    <source>
        <dbReference type="ARBA" id="ARBA00022695"/>
    </source>
</evidence>
<evidence type="ECO:0000256" key="11">
    <source>
        <dbReference type="ARBA" id="ARBA00048366"/>
    </source>
</evidence>
<dbReference type="Proteomes" id="UP000070414">
    <property type="component" value="Unassembled WGS sequence"/>
</dbReference>
<evidence type="ECO:0000256" key="9">
    <source>
        <dbReference type="ARBA" id="ARBA00022840"/>
    </source>
</evidence>
<keyword evidence="9" id="KW-0067">ATP-binding</keyword>
<keyword evidence="5" id="KW-0808">Transferase</keyword>
<keyword evidence="14" id="KW-1185">Reference proteome</keyword>
<keyword evidence="8" id="KW-0547">Nucleotide-binding</keyword>
<gene>
    <name evidence="13" type="ORF">AKJ38_01445</name>
</gene>
<dbReference type="Pfam" id="PF01300">
    <property type="entry name" value="Sua5_yciO_yrdC"/>
    <property type="match status" value="1"/>
</dbReference>
<dbReference type="PATRIC" id="fig|1698268.3.peg.260"/>
<evidence type="ECO:0000256" key="6">
    <source>
        <dbReference type="ARBA" id="ARBA00022694"/>
    </source>
</evidence>
<evidence type="ECO:0000256" key="8">
    <source>
        <dbReference type="ARBA" id="ARBA00022741"/>
    </source>
</evidence>
<feature type="domain" description="YrdC-like" evidence="12">
    <location>
        <begin position="1"/>
        <end position="186"/>
    </location>
</feature>
<evidence type="ECO:0000256" key="4">
    <source>
        <dbReference type="ARBA" id="ARBA00022490"/>
    </source>
</evidence>
<protein>
    <recommendedName>
        <fullName evidence="10">L-threonylcarbamoyladenylate synthase</fullName>
        <ecNumber evidence="3">2.7.7.87</ecNumber>
    </recommendedName>
    <alternativeName>
        <fullName evidence="10">L-threonylcarbamoyladenylate synthase</fullName>
    </alternativeName>
</protein>
<evidence type="ECO:0000256" key="10">
    <source>
        <dbReference type="ARBA" id="ARBA00029774"/>
    </source>
</evidence>
<dbReference type="Gene3D" id="3.90.870.10">
    <property type="entry name" value="DHBP synthase"/>
    <property type="match status" value="1"/>
</dbReference>
<accession>A0A133UT66</accession>
<keyword evidence="6" id="KW-0819">tRNA processing</keyword>
<dbReference type="InterPro" id="IPR017945">
    <property type="entry name" value="DHBP_synth_RibB-like_a/b_dom"/>
</dbReference>
<proteinExistence type="inferred from homology"/>
<evidence type="ECO:0000256" key="1">
    <source>
        <dbReference type="ARBA" id="ARBA00004496"/>
    </source>
</evidence>
<dbReference type="InterPro" id="IPR050156">
    <property type="entry name" value="TC-AMP_synthase_SUA5"/>
</dbReference>
<name>A0A133UT66_9EURY</name>
<evidence type="ECO:0000313" key="14">
    <source>
        <dbReference type="Proteomes" id="UP000070414"/>
    </source>
</evidence>
<sequence>MNELQEAIKAIRSGKMVVYPTETVYGLGADATSDEAVSRVFEAKSRSFDRPVSIAVDSLSMCYRVGKLYREEETLIREFLPGPLTVLVEPRPVLSDVLSADTGKVGIRIPDLSVTRKLIESVGGPITSTSANVSGRPSPTTVADALNQLGGSVAVAIDIGESTLGTSSTVVEVLEGDVEIIREGPVSRSQIVSALSD</sequence>